<protein>
    <submittedName>
        <fullName evidence="1">Uncharacterized protein</fullName>
    </submittedName>
</protein>
<organism evidence="1 2">
    <name type="scientific">Rhamnella rubrinervis</name>
    <dbReference type="NCBI Taxonomy" id="2594499"/>
    <lineage>
        <taxon>Eukaryota</taxon>
        <taxon>Viridiplantae</taxon>
        <taxon>Streptophyta</taxon>
        <taxon>Embryophyta</taxon>
        <taxon>Tracheophyta</taxon>
        <taxon>Spermatophyta</taxon>
        <taxon>Magnoliopsida</taxon>
        <taxon>eudicotyledons</taxon>
        <taxon>Gunneridae</taxon>
        <taxon>Pentapetalae</taxon>
        <taxon>rosids</taxon>
        <taxon>fabids</taxon>
        <taxon>Rosales</taxon>
        <taxon>Rhamnaceae</taxon>
        <taxon>rhamnoid group</taxon>
        <taxon>Rhamneae</taxon>
        <taxon>Rhamnella</taxon>
    </lineage>
</organism>
<evidence type="ECO:0000313" key="2">
    <source>
        <dbReference type="Proteomes" id="UP000796880"/>
    </source>
</evidence>
<reference evidence="1" key="1">
    <citation type="submission" date="2020-03" db="EMBL/GenBank/DDBJ databases">
        <title>A high-quality chromosome-level genome assembly of a woody plant with both climbing and erect habits, Rhamnella rubrinervis.</title>
        <authorList>
            <person name="Lu Z."/>
            <person name="Yang Y."/>
            <person name="Zhu X."/>
            <person name="Sun Y."/>
        </authorList>
    </citation>
    <scope>NUCLEOTIDE SEQUENCE</scope>
    <source>
        <strain evidence="1">BYM</strain>
        <tissue evidence="1">Leaf</tissue>
    </source>
</reference>
<sequence>MVTGLLGSKPVTDSVRCWQPMQFAVAQGTCGDYTGVEKGGAYDVAENTGKVGFEVVKDKYLSKPPAKPLWSRLMMGKVAYWRNHILVRVLAWLGIVLKAQEGCPEINQKNQVSVVEVLSLPTRTKLITMPLKNFFRCS</sequence>
<dbReference type="EMBL" id="VOIH02000012">
    <property type="protein sequence ID" value="KAF3432518.1"/>
    <property type="molecule type" value="Genomic_DNA"/>
</dbReference>
<gene>
    <name evidence="1" type="ORF">FNV43_RR27258</name>
</gene>
<dbReference type="Proteomes" id="UP000796880">
    <property type="component" value="Unassembled WGS sequence"/>
</dbReference>
<accession>A0A8K0DP33</accession>
<comment type="caution">
    <text evidence="1">The sequence shown here is derived from an EMBL/GenBank/DDBJ whole genome shotgun (WGS) entry which is preliminary data.</text>
</comment>
<dbReference type="AlphaFoldDB" id="A0A8K0DP33"/>
<keyword evidence="2" id="KW-1185">Reference proteome</keyword>
<dbReference type="PANTHER" id="PTHR44742">
    <property type="match status" value="1"/>
</dbReference>
<proteinExistence type="predicted"/>
<evidence type="ECO:0000313" key="1">
    <source>
        <dbReference type="EMBL" id="KAF3432518.1"/>
    </source>
</evidence>
<name>A0A8K0DP33_9ROSA</name>
<dbReference type="PANTHER" id="PTHR44742:SF2">
    <property type="entry name" value="24-METHYLENESTEROL C-METHYLTRANSFERASE 2"/>
    <property type="match status" value="1"/>
</dbReference>